<evidence type="ECO:0000313" key="7">
    <source>
        <dbReference type="EMBL" id="OIN60571.1"/>
    </source>
</evidence>
<feature type="compositionally biased region" description="Gly residues" evidence="4">
    <location>
        <begin position="942"/>
        <end position="959"/>
    </location>
</feature>
<evidence type="ECO:0000256" key="4">
    <source>
        <dbReference type="SAM" id="MobiDB-lite"/>
    </source>
</evidence>
<dbReference type="EMBL" id="MORL01000001">
    <property type="protein sequence ID" value="OIN60571.1"/>
    <property type="molecule type" value="Genomic_DNA"/>
</dbReference>
<gene>
    <name evidence="7" type="ORF">BLX24_00130</name>
</gene>
<keyword evidence="5" id="KW-0732">Signal</keyword>
<dbReference type="OrthoDB" id="1682379at2"/>
<name>A0A1S2VP90_9BACT</name>
<dbReference type="AlphaFoldDB" id="A0A1S2VP90"/>
<evidence type="ECO:0000256" key="3">
    <source>
        <dbReference type="ARBA" id="ARBA00023237"/>
    </source>
</evidence>
<feature type="signal peptide" evidence="5">
    <location>
        <begin position="1"/>
        <end position="23"/>
    </location>
</feature>
<dbReference type="Gene3D" id="2.60.40.1120">
    <property type="entry name" value="Carboxypeptidase-like, regulatory domain"/>
    <property type="match status" value="1"/>
</dbReference>
<comment type="caution">
    <text evidence="7">The sequence shown here is derived from an EMBL/GenBank/DDBJ whole genome shotgun (WGS) entry which is preliminary data.</text>
</comment>
<dbReference type="SUPFAM" id="SSF56935">
    <property type="entry name" value="Porins"/>
    <property type="match status" value="1"/>
</dbReference>
<feature type="compositionally biased region" description="Gly residues" evidence="4">
    <location>
        <begin position="288"/>
        <end position="297"/>
    </location>
</feature>
<feature type="domain" description="Outer membrane protein beta-barrel" evidence="6">
    <location>
        <begin position="438"/>
        <end position="754"/>
    </location>
</feature>
<dbReference type="Pfam" id="PF13620">
    <property type="entry name" value="CarboxypepD_reg"/>
    <property type="match status" value="1"/>
</dbReference>
<dbReference type="SUPFAM" id="SSF49464">
    <property type="entry name" value="Carboxypeptidase regulatory domain-like"/>
    <property type="match status" value="1"/>
</dbReference>
<evidence type="ECO:0000256" key="5">
    <source>
        <dbReference type="SAM" id="SignalP"/>
    </source>
</evidence>
<accession>A0A1S2VP90</accession>
<dbReference type="RefSeq" id="WP_071501073.1">
    <property type="nucleotide sequence ID" value="NZ_MORL01000001.1"/>
</dbReference>
<evidence type="ECO:0000313" key="8">
    <source>
        <dbReference type="Proteomes" id="UP000181790"/>
    </source>
</evidence>
<dbReference type="InterPro" id="IPR041700">
    <property type="entry name" value="OMP_b-brl_3"/>
</dbReference>
<reference evidence="7 8" key="1">
    <citation type="submission" date="2016-10" db="EMBL/GenBank/DDBJ databases">
        <title>Arsenicibacter rosenii gen. nov., sp. nov., an efficient arsenic-methylating bacterium isolated from an arsenic-contaminated paddy soil.</title>
        <authorList>
            <person name="Huang K."/>
        </authorList>
    </citation>
    <scope>NUCLEOTIDE SEQUENCE [LARGE SCALE GENOMIC DNA]</scope>
    <source>
        <strain evidence="7 8">SM-1</strain>
    </source>
</reference>
<dbReference type="GO" id="GO:0009279">
    <property type="term" value="C:cell outer membrane"/>
    <property type="evidence" value="ECO:0007669"/>
    <property type="project" value="UniProtKB-SubCell"/>
</dbReference>
<dbReference type="InterPro" id="IPR008969">
    <property type="entry name" value="CarboxyPept-like_regulatory"/>
</dbReference>
<keyword evidence="2" id="KW-0472">Membrane</keyword>
<evidence type="ECO:0000256" key="1">
    <source>
        <dbReference type="ARBA" id="ARBA00004442"/>
    </source>
</evidence>
<dbReference type="Proteomes" id="UP000181790">
    <property type="component" value="Unassembled WGS sequence"/>
</dbReference>
<dbReference type="InterPro" id="IPR036942">
    <property type="entry name" value="Beta-barrel_TonB_sf"/>
</dbReference>
<organism evidence="7 8">
    <name type="scientific">Arsenicibacter rosenii</name>
    <dbReference type="NCBI Taxonomy" id="1750698"/>
    <lineage>
        <taxon>Bacteria</taxon>
        <taxon>Pseudomonadati</taxon>
        <taxon>Bacteroidota</taxon>
        <taxon>Cytophagia</taxon>
        <taxon>Cytophagales</taxon>
        <taxon>Spirosomataceae</taxon>
        <taxon>Arsenicibacter</taxon>
    </lineage>
</organism>
<feature type="region of interest" description="Disordered" evidence="4">
    <location>
        <begin position="281"/>
        <end position="305"/>
    </location>
</feature>
<dbReference type="Gene3D" id="2.40.170.20">
    <property type="entry name" value="TonB-dependent receptor, beta-barrel domain"/>
    <property type="match status" value="1"/>
</dbReference>
<feature type="compositionally biased region" description="Low complexity" evidence="4">
    <location>
        <begin position="921"/>
        <end position="931"/>
    </location>
</feature>
<sequence length="959" mass="107244">MRQRYLTLLFLFTATFFSLHATAQTGTLTGRFTDQKNSPLVGVAVILTAQKDTTQKKFITTDTTGAFRFSGLNQQPYRLQASYIGFDNVEQVIDLTGETLPLGTLIMNENAKSLQEVVVKGQIPPSQMKGDTLQYNADAFKVNPDATTEDLMKKMPGITVENGQVKAQGENVQQILVDGKPFFGDDPSIAIRNLPAEVVDKIEVLDRLSDQAQLTGFNDGRTTKTINIVTRKNRRKGVFGRLSAGYGTNDNYSAGANVNIFNGERRITILGLSNNVNQQNFSGQDLASGGGGRGGQPSVGQQAGINTTNSIGLNFTDQINKKLAIRGSYFYNNTQNHNDRSIVRQYFLTENANQFYRENSMSRTNNGNHRVDLRLEYNMNDNNSFIFTPRFRTQNNTSNRTVAGVTSIADSTLLNQTGSKYYTTSQSLSFGQNLVYRHKFGKKGRSVSFNLGTDVSTSESVNNQQSRNEYFNKGYHLQRIDQQTTNNSPNYQLSANISYTEPITPKSLLQISYRGSYRNTDSDRRTRKLDTLTQRYTLIDSLLSNSFANDYLTNQAAANYNYHTEKVGIITELSYQRADLISQQSFPRLNHVRATFDNLLPAVTVDLRPNRENRIRFVYNTNTNAPSISQLQNVINNTNPLFLTAGNPNLKQSYNHSFSGRYTLNKPATSKSFFISMGADMTKDYIANSTQISDGTIRLPNGQLVGQGVQLTQPVNLDGLWSLRSSVTYGFLVKPLKTNFNLNAGYTYNNSPSLINRQTNYSRSSTYSQGATISSNISEKIDFTISYALNYNQVQNTIQSKLDNSYFYRTLNARVNWIFWKGMVFQSDLTNQQYRGLAGGLNQHYTLWNAALGKKFLKNQRGELKIVVFDLLKQNASISRSVSDTYLQDTQSQVLQRYFLCTFTYTLRQFNGGNRGGNGNRQGNPNGNRQQGEGGNFRRNGGEGGQGGGGFRQRQGGGF</sequence>
<keyword evidence="3" id="KW-0998">Cell outer membrane</keyword>
<protein>
    <recommendedName>
        <fullName evidence="6">Outer membrane protein beta-barrel domain-containing protein</fullName>
    </recommendedName>
</protein>
<proteinExistence type="predicted"/>
<comment type="subcellular location">
    <subcellularLocation>
        <location evidence="1">Cell outer membrane</location>
    </subcellularLocation>
</comment>
<dbReference type="Pfam" id="PF14905">
    <property type="entry name" value="OMP_b-brl_3"/>
    <property type="match status" value="1"/>
</dbReference>
<feature type="region of interest" description="Disordered" evidence="4">
    <location>
        <begin position="913"/>
        <end position="959"/>
    </location>
</feature>
<evidence type="ECO:0000256" key="2">
    <source>
        <dbReference type="ARBA" id="ARBA00023136"/>
    </source>
</evidence>
<keyword evidence="8" id="KW-1185">Reference proteome</keyword>
<evidence type="ECO:0000259" key="6">
    <source>
        <dbReference type="Pfam" id="PF14905"/>
    </source>
</evidence>
<feature type="chain" id="PRO_5010331532" description="Outer membrane protein beta-barrel domain-containing protein" evidence="5">
    <location>
        <begin position="24"/>
        <end position="959"/>
    </location>
</feature>